<keyword evidence="1" id="KW-0521">NADP</keyword>
<protein>
    <submittedName>
        <fullName evidence="3">Aldo/keto reductase</fullName>
    </submittedName>
</protein>
<gene>
    <name evidence="3" type="ORF">F2S36_03575</name>
</gene>
<evidence type="ECO:0000313" key="4">
    <source>
        <dbReference type="Proteomes" id="UP000323119"/>
    </source>
</evidence>
<dbReference type="GO" id="GO:0016616">
    <property type="term" value="F:oxidoreductase activity, acting on the CH-OH group of donors, NAD or NADP as acceptor"/>
    <property type="evidence" value="ECO:0007669"/>
    <property type="project" value="UniProtKB-ARBA"/>
</dbReference>
<dbReference type="Proteomes" id="UP000323119">
    <property type="component" value="Unassembled WGS sequence"/>
</dbReference>
<dbReference type="InterPro" id="IPR036812">
    <property type="entry name" value="NAD(P)_OxRdtase_dom_sf"/>
</dbReference>
<keyword evidence="2" id="KW-0560">Oxidoreductase</keyword>
<dbReference type="AlphaFoldDB" id="A0A9P3ZKH7"/>
<dbReference type="PANTHER" id="PTHR43827:SF3">
    <property type="entry name" value="NADP-DEPENDENT OXIDOREDUCTASE DOMAIN-CONTAINING PROTEIN"/>
    <property type="match status" value="1"/>
</dbReference>
<evidence type="ECO:0000256" key="1">
    <source>
        <dbReference type="ARBA" id="ARBA00022857"/>
    </source>
</evidence>
<dbReference type="PROSITE" id="PS00798">
    <property type="entry name" value="ALDOKETO_REDUCTASE_1"/>
    <property type="match status" value="1"/>
</dbReference>
<dbReference type="Gene3D" id="3.20.20.100">
    <property type="entry name" value="NADP-dependent oxidoreductase domain"/>
    <property type="match status" value="1"/>
</dbReference>
<dbReference type="InterPro" id="IPR018170">
    <property type="entry name" value="Aldo/ket_reductase_CS"/>
</dbReference>
<evidence type="ECO:0000256" key="2">
    <source>
        <dbReference type="ARBA" id="ARBA00023002"/>
    </source>
</evidence>
<proteinExistence type="predicted"/>
<evidence type="ECO:0000313" key="3">
    <source>
        <dbReference type="EMBL" id="KAA2562894.1"/>
    </source>
</evidence>
<comment type="caution">
    <text evidence="3">The sequence shown here is derived from an EMBL/GenBank/DDBJ whole genome shotgun (WGS) entry which is preliminary data.</text>
</comment>
<organism evidence="3 4">
    <name type="scientific">Alistipes onderdonkii</name>
    <dbReference type="NCBI Taxonomy" id="328813"/>
    <lineage>
        <taxon>Bacteria</taxon>
        <taxon>Pseudomonadati</taxon>
        <taxon>Bacteroidota</taxon>
        <taxon>Bacteroidia</taxon>
        <taxon>Bacteroidales</taxon>
        <taxon>Rikenellaceae</taxon>
        <taxon>Alistipes</taxon>
    </lineage>
</organism>
<sequence length="105" mass="11542">METKILNNGVEMPVLGFGVYQVDGAICERCVSDALAAGYRSIDTAAAYMNERAVGRAVRRSGIPRGAPEDMARIAALDMKQSCFLSHRDPQTVEWLGTMKYDLDK</sequence>
<reference evidence="3 4" key="1">
    <citation type="journal article" date="2019" name="Nat. Med.">
        <title>A library of human gut bacterial isolates paired with longitudinal multiomics data enables mechanistic microbiome research.</title>
        <authorList>
            <person name="Poyet M."/>
            <person name="Groussin M."/>
            <person name="Gibbons S.M."/>
            <person name="Avila-Pacheco J."/>
            <person name="Jiang X."/>
            <person name="Kearney S.M."/>
            <person name="Perrotta A.R."/>
            <person name="Berdy B."/>
            <person name="Zhao S."/>
            <person name="Lieberman T.D."/>
            <person name="Swanson P.K."/>
            <person name="Smith M."/>
            <person name="Roesemann S."/>
            <person name="Alexander J.E."/>
            <person name="Rich S.A."/>
            <person name="Livny J."/>
            <person name="Vlamakis H."/>
            <person name="Clish C."/>
            <person name="Bullock K."/>
            <person name="Deik A."/>
            <person name="Scott J."/>
            <person name="Pierce K.A."/>
            <person name="Xavier R.J."/>
            <person name="Alm E.J."/>
        </authorList>
    </citation>
    <scope>NUCLEOTIDE SEQUENCE [LARGE SCALE GENOMIC DNA]</scope>
    <source>
        <strain evidence="3 4">BIOML-A204</strain>
    </source>
</reference>
<dbReference type="SUPFAM" id="SSF51430">
    <property type="entry name" value="NAD(P)-linked oxidoreductase"/>
    <property type="match status" value="1"/>
</dbReference>
<name>A0A9P3ZKH7_9BACT</name>
<dbReference type="InterPro" id="IPR020471">
    <property type="entry name" value="AKR"/>
</dbReference>
<dbReference type="EMBL" id="VVUY01000003">
    <property type="protein sequence ID" value="KAA2562894.1"/>
    <property type="molecule type" value="Genomic_DNA"/>
</dbReference>
<dbReference type="PANTHER" id="PTHR43827">
    <property type="entry name" value="2,5-DIKETO-D-GLUCONIC ACID REDUCTASE"/>
    <property type="match status" value="1"/>
</dbReference>
<accession>A0A9P3ZKH7</accession>